<dbReference type="InterPro" id="IPR050116">
    <property type="entry name" value="DNA_polymerase-Y"/>
</dbReference>
<dbReference type="RefSeq" id="WP_245821429.1">
    <property type="nucleotide sequence ID" value="NZ_FTOA01000004.1"/>
</dbReference>
<keyword evidence="13 17" id="KW-0238">DNA-binding</keyword>
<dbReference type="Gene3D" id="1.10.150.20">
    <property type="entry name" value="5' to 3' exonuclease, C-terminal subdomain"/>
    <property type="match status" value="1"/>
</dbReference>
<gene>
    <name evidence="17" type="primary">dinB</name>
    <name evidence="19" type="ORF">SAMN05421779_104246</name>
</gene>
<dbReference type="InterPro" id="IPR043128">
    <property type="entry name" value="Rev_trsase/Diguanyl_cyclase"/>
</dbReference>
<keyword evidence="20" id="KW-1185">Reference proteome</keyword>
<dbReference type="NCBIfam" id="NF002751">
    <property type="entry name" value="PRK02794.1"/>
    <property type="match status" value="1"/>
</dbReference>
<evidence type="ECO:0000256" key="4">
    <source>
        <dbReference type="ARBA" id="ARBA00022457"/>
    </source>
</evidence>
<accession>A0A1N7MPC5</accession>
<evidence type="ECO:0000256" key="16">
    <source>
        <dbReference type="ARBA" id="ARBA00049244"/>
    </source>
</evidence>
<evidence type="ECO:0000256" key="2">
    <source>
        <dbReference type="ARBA" id="ARBA00010945"/>
    </source>
</evidence>
<dbReference type="EMBL" id="FTOA01000004">
    <property type="protein sequence ID" value="SIS87729.1"/>
    <property type="molecule type" value="Genomic_DNA"/>
</dbReference>
<dbReference type="Proteomes" id="UP000185678">
    <property type="component" value="Unassembled WGS sequence"/>
</dbReference>
<comment type="subunit">
    <text evidence="3 17">Monomer.</text>
</comment>
<dbReference type="GO" id="GO:0003887">
    <property type="term" value="F:DNA-directed DNA polymerase activity"/>
    <property type="evidence" value="ECO:0007669"/>
    <property type="project" value="UniProtKB-UniRule"/>
</dbReference>
<dbReference type="GO" id="GO:0005829">
    <property type="term" value="C:cytosol"/>
    <property type="evidence" value="ECO:0007669"/>
    <property type="project" value="TreeGrafter"/>
</dbReference>
<evidence type="ECO:0000256" key="9">
    <source>
        <dbReference type="ARBA" id="ARBA00022723"/>
    </source>
</evidence>
<dbReference type="CDD" id="cd03586">
    <property type="entry name" value="PolY_Pol_IV_kappa"/>
    <property type="match status" value="1"/>
</dbReference>
<keyword evidence="5 17" id="KW-0963">Cytoplasm</keyword>
<evidence type="ECO:0000256" key="5">
    <source>
        <dbReference type="ARBA" id="ARBA00022490"/>
    </source>
</evidence>
<keyword evidence="8 17" id="KW-0235">DNA replication</keyword>
<comment type="subcellular location">
    <subcellularLocation>
        <location evidence="1 17">Cytoplasm</location>
    </subcellularLocation>
</comment>
<keyword evidence="7 17" id="KW-0548">Nucleotidyltransferase</keyword>
<reference evidence="19 20" key="1">
    <citation type="submission" date="2017-01" db="EMBL/GenBank/DDBJ databases">
        <authorList>
            <person name="Mah S.A."/>
            <person name="Swanson W.J."/>
            <person name="Moy G.W."/>
            <person name="Vacquier V.D."/>
        </authorList>
    </citation>
    <scope>NUCLEOTIDE SEQUENCE [LARGE SCALE GENOMIC DNA]</scope>
    <source>
        <strain evidence="19 20">DSM 11589</strain>
    </source>
</reference>
<dbReference type="GO" id="GO:0003684">
    <property type="term" value="F:damaged DNA binding"/>
    <property type="evidence" value="ECO:0007669"/>
    <property type="project" value="InterPro"/>
</dbReference>
<dbReference type="PROSITE" id="PS50173">
    <property type="entry name" value="UMUC"/>
    <property type="match status" value="1"/>
</dbReference>
<evidence type="ECO:0000256" key="3">
    <source>
        <dbReference type="ARBA" id="ARBA00011245"/>
    </source>
</evidence>
<keyword evidence="14 17" id="KW-0234">DNA repair</keyword>
<dbReference type="InterPro" id="IPR001126">
    <property type="entry name" value="UmuC"/>
</dbReference>
<feature type="domain" description="UmuC" evidence="18">
    <location>
        <begin position="46"/>
        <end position="222"/>
    </location>
</feature>
<proteinExistence type="inferred from homology"/>
<dbReference type="InterPro" id="IPR043502">
    <property type="entry name" value="DNA/RNA_pol_sf"/>
</dbReference>
<dbReference type="Gene3D" id="3.30.1490.100">
    <property type="entry name" value="DNA polymerase, Y-family, little finger domain"/>
    <property type="match status" value="1"/>
</dbReference>
<dbReference type="InterPro" id="IPR036775">
    <property type="entry name" value="DNA_pol_Y-fam_lit_finger_sf"/>
</dbReference>
<evidence type="ECO:0000313" key="19">
    <source>
        <dbReference type="EMBL" id="SIS87729.1"/>
    </source>
</evidence>
<dbReference type="Pfam" id="PF00817">
    <property type="entry name" value="IMS"/>
    <property type="match status" value="1"/>
</dbReference>
<dbReference type="AlphaFoldDB" id="A0A1N7MPC5"/>
<dbReference type="GO" id="GO:0006281">
    <property type="term" value="P:DNA repair"/>
    <property type="evidence" value="ECO:0007669"/>
    <property type="project" value="UniProtKB-UniRule"/>
</dbReference>
<feature type="site" description="Substrate discrimination" evidence="17">
    <location>
        <position position="55"/>
    </location>
</feature>
<keyword evidence="11 17" id="KW-0460">Magnesium</keyword>
<keyword evidence="4 17" id="KW-0515">Mutator protein</keyword>
<comment type="catalytic activity">
    <reaction evidence="16 17">
        <text>DNA(n) + a 2'-deoxyribonucleoside 5'-triphosphate = DNA(n+1) + diphosphate</text>
        <dbReference type="Rhea" id="RHEA:22508"/>
        <dbReference type="Rhea" id="RHEA-COMP:17339"/>
        <dbReference type="Rhea" id="RHEA-COMP:17340"/>
        <dbReference type="ChEBI" id="CHEBI:33019"/>
        <dbReference type="ChEBI" id="CHEBI:61560"/>
        <dbReference type="ChEBI" id="CHEBI:173112"/>
        <dbReference type="EC" id="2.7.7.7"/>
    </reaction>
</comment>
<dbReference type="EC" id="2.7.7.7" evidence="17"/>
<dbReference type="Pfam" id="PF21999">
    <property type="entry name" value="IMS_HHH_1"/>
    <property type="match status" value="1"/>
</dbReference>
<dbReference type="GO" id="GO:0009432">
    <property type="term" value="P:SOS response"/>
    <property type="evidence" value="ECO:0007669"/>
    <property type="project" value="TreeGrafter"/>
</dbReference>
<dbReference type="PANTHER" id="PTHR11076:SF33">
    <property type="entry name" value="DNA POLYMERASE KAPPA"/>
    <property type="match status" value="1"/>
</dbReference>
<evidence type="ECO:0000256" key="11">
    <source>
        <dbReference type="ARBA" id="ARBA00022842"/>
    </source>
</evidence>
<protein>
    <recommendedName>
        <fullName evidence="17">DNA polymerase IV</fullName>
        <shortName evidence="17">Pol IV</shortName>
        <ecNumber evidence="17">2.7.7.7</ecNumber>
    </recommendedName>
</protein>
<dbReference type="InterPro" id="IPR022880">
    <property type="entry name" value="DNApol_IV"/>
</dbReference>
<comment type="similarity">
    <text evidence="2 17">Belongs to the DNA polymerase type-Y family.</text>
</comment>
<dbReference type="SUPFAM" id="SSF56672">
    <property type="entry name" value="DNA/RNA polymerases"/>
    <property type="match status" value="1"/>
</dbReference>
<dbReference type="Pfam" id="PF11799">
    <property type="entry name" value="IMS_C"/>
    <property type="match status" value="1"/>
</dbReference>
<dbReference type="PANTHER" id="PTHR11076">
    <property type="entry name" value="DNA REPAIR POLYMERASE UMUC / TRANSFERASE FAMILY MEMBER"/>
    <property type="match status" value="1"/>
</dbReference>
<dbReference type="Gene3D" id="3.40.1170.60">
    <property type="match status" value="1"/>
</dbReference>
<evidence type="ECO:0000256" key="10">
    <source>
        <dbReference type="ARBA" id="ARBA00022763"/>
    </source>
</evidence>
<keyword evidence="9 17" id="KW-0479">Metal-binding</keyword>
<feature type="binding site" evidence="17">
    <location>
        <position position="144"/>
    </location>
    <ligand>
        <name>Mg(2+)</name>
        <dbReference type="ChEBI" id="CHEBI:18420"/>
    </ligand>
</feature>
<dbReference type="InterPro" id="IPR053848">
    <property type="entry name" value="IMS_HHH_1"/>
</dbReference>
<evidence type="ECO:0000256" key="14">
    <source>
        <dbReference type="ARBA" id="ARBA00023204"/>
    </source>
</evidence>
<evidence type="ECO:0000256" key="15">
    <source>
        <dbReference type="ARBA" id="ARBA00025589"/>
    </source>
</evidence>
<dbReference type="GO" id="GO:0006261">
    <property type="term" value="P:DNA-templated DNA replication"/>
    <property type="evidence" value="ECO:0007669"/>
    <property type="project" value="UniProtKB-UniRule"/>
</dbReference>
<dbReference type="NCBIfam" id="NF002677">
    <property type="entry name" value="PRK02406.1"/>
    <property type="match status" value="1"/>
</dbReference>
<keyword evidence="6 17" id="KW-0808">Transferase</keyword>
<dbReference type="InterPro" id="IPR017961">
    <property type="entry name" value="DNA_pol_Y-fam_little_finger"/>
</dbReference>
<keyword evidence="10 17" id="KW-0227">DNA damage</keyword>
<keyword evidence="12 17" id="KW-0239">DNA-directed DNA polymerase</keyword>
<dbReference type="FunFam" id="3.30.1490.100:FF:000004">
    <property type="entry name" value="DNA polymerase IV"/>
    <property type="match status" value="1"/>
</dbReference>
<evidence type="ECO:0000256" key="1">
    <source>
        <dbReference type="ARBA" id="ARBA00004496"/>
    </source>
</evidence>
<evidence type="ECO:0000256" key="13">
    <source>
        <dbReference type="ARBA" id="ARBA00023125"/>
    </source>
</evidence>
<evidence type="ECO:0000256" key="17">
    <source>
        <dbReference type="HAMAP-Rule" id="MF_01113"/>
    </source>
</evidence>
<comment type="function">
    <text evidence="15 17">Poorly processive, error-prone DNA polymerase involved in untargeted mutagenesis. Copies undamaged DNA at stalled replication forks, which arise in vivo from mismatched or misaligned primer ends. These misaligned primers can be extended by PolIV. Exhibits no 3'-5' exonuclease (proofreading) activity. May be involved in translesional synthesis, in conjunction with the beta clamp from PolIII.</text>
</comment>
<evidence type="ECO:0000259" key="18">
    <source>
        <dbReference type="PROSITE" id="PS50173"/>
    </source>
</evidence>
<comment type="cofactor">
    <cofactor evidence="17">
        <name>Mg(2+)</name>
        <dbReference type="ChEBI" id="CHEBI:18420"/>
    </cofactor>
    <text evidence="17">Binds 2 magnesium ions per subunit.</text>
</comment>
<evidence type="ECO:0000256" key="12">
    <source>
        <dbReference type="ARBA" id="ARBA00022932"/>
    </source>
</evidence>
<feature type="active site" evidence="17">
    <location>
        <position position="145"/>
    </location>
</feature>
<dbReference type="STRING" id="80876.SAMN05421779_104246"/>
<dbReference type="HAMAP" id="MF_01113">
    <property type="entry name" value="DNApol_IV"/>
    <property type="match status" value="1"/>
</dbReference>
<feature type="binding site" evidence="17">
    <location>
        <position position="50"/>
    </location>
    <ligand>
        <name>Mg(2+)</name>
        <dbReference type="ChEBI" id="CHEBI:18420"/>
    </ligand>
</feature>
<evidence type="ECO:0000256" key="8">
    <source>
        <dbReference type="ARBA" id="ARBA00022705"/>
    </source>
</evidence>
<dbReference type="GO" id="GO:0000287">
    <property type="term" value="F:magnesium ion binding"/>
    <property type="evidence" value="ECO:0007669"/>
    <property type="project" value="UniProtKB-UniRule"/>
</dbReference>
<dbReference type="GO" id="GO:0042276">
    <property type="term" value="P:error-prone translesion synthesis"/>
    <property type="evidence" value="ECO:0007669"/>
    <property type="project" value="TreeGrafter"/>
</dbReference>
<organism evidence="19 20">
    <name type="scientific">Insolitispirillum peregrinum</name>
    <dbReference type="NCBI Taxonomy" id="80876"/>
    <lineage>
        <taxon>Bacteria</taxon>
        <taxon>Pseudomonadati</taxon>
        <taxon>Pseudomonadota</taxon>
        <taxon>Alphaproteobacteria</taxon>
        <taxon>Rhodospirillales</taxon>
        <taxon>Novispirillaceae</taxon>
        <taxon>Insolitispirillum</taxon>
    </lineage>
</organism>
<dbReference type="Gene3D" id="3.30.70.270">
    <property type="match status" value="1"/>
</dbReference>
<sequence>MTVSALAPALCRDCLEAFDAACAPSRCPTCGSGRVVWHAELRDLAIAHVDCDSFYASIEKRDRPELRDQPILIGGTDPRSVVATACYLARQYGCRSAMPMYKARELCPQAVIVRPDHGKYRRVSADIHRILHSVTSLIEPLALDEAYLDLSHREDIPEALADIAQRVEQEVGISLSVGLSYNKFLAKTASDLQKPRGFSVIGRAEAVAFLAPRPVRAIHGVGPAMERRLQGDGFTTIGDLQQVSEMELKTRYGAHGGWLWRIARGQDDRSVTPERESKSISAETTFQQDLSRPADLLAALAPLAERVERSLRRHQMAAAGVVLKLKSRDFKLRSRHLRLPTPSQQAGVLLTAVRPLLEREADGTLFRLIGIGAEPLVDGALADPPDLFSCREHDGQ</sequence>
<dbReference type="SUPFAM" id="SSF100879">
    <property type="entry name" value="Lesion bypass DNA polymerase (Y-family), little finger domain"/>
    <property type="match status" value="1"/>
</dbReference>
<evidence type="ECO:0000256" key="7">
    <source>
        <dbReference type="ARBA" id="ARBA00022695"/>
    </source>
</evidence>
<evidence type="ECO:0000313" key="20">
    <source>
        <dbReference type="Proteomes" id="UP000185678"/>
    </source>
</evidence>
<name>A0A1N7MPC5_9PROT</name>
<evidence type="ECO:0000256" key="6">
    <source>
        <dbReference type="ARBA" id="ARBA00022679"/>
    </source>
</evidence>